<feature type="transmembrane region" description="Helical" evidence="6">
    <location>
        <begin position="292"/>
        <end position="310"/>
    </location>
</feature>
<proteinExistence type="predicted"/>
<evidence type="ECO:0000256" key="6">
    <source>
        <dbReference type="SAM" id="Phobius"/>
    </source>
</evidence>
<feature type="transmembrane region" description="Helical" evidence="6">
    <location>
        <begin position="322"/>
        <end position="340"/>
    </location>
</feature>
<evidence type="ECO:0000313" key="7">
    <source>
        <dbReference type="EMBL" id="MBB5347029.1"/>
    </source>
</evidence>
<gene>
    <name evidence="7" type="ORF">HNQ81_000739</name>
</gene>
<dbReference type="GO" id="GO:0022857">
    <property type="term" value="F:transmembrane transporter activity"/>
    <property type="evidence" value="ECO:0007669"/>
    <property type="project" value="InterPro"/>
</dbReference>
<reference evidence="7 8" key="1">
    <citation type="submission" date="2020-08" db="EMBL/GenBank/DDBJ databases">
        <title>Genomic Encyclopedia of Type Strains, Phase IV (KMG-IV): sequencing the most valuable type-strain genomes for metagenomic binning, comparative biology and taxonomic classification.</title>
        <authorList>
            <person name="Goeker M."/>
        </authorList>
    </citation>
    <scope>NUCLEOTIDE SEQUENCE [LARGE SCALE GENOMIC DNA]</scope>
    <source>
        <strain evidence="7 8">DSM 28570</strain>
    </source>
</reference>
<dbReference type="Pfam" id="PF02653">
    <property type="entry name" value="BPD_transp_2"/>
    <property type="match status" value="1"/>
</dbReference>
<evidence type="ECO:0000313" key="8">
    <source>
        <dbReference type="Proteomes" id="UP000539642"/>
    </source>
</evidence>
<keyword evidence="2" id="KW-1003">Cell membrane</keyword>
<keyword evidence="7" id="KW-0762">Sugar transport</keyword>
<dbReference type="InterPro" id="IPR001851">
    <property type="entry name" value="ABC_transp_permease"/>
</dbReference>
<feature type="transmembrane region" description="Helical" evidence="6">
    <location>
        <begin position="238"/>
        <end position="257"/>
    </location>
</feature>
<keyword evidence="4 6" id="KW-1133">Transmembrane helix</keyword>
<feature type="transmembrane region" description="Helical" evidence="6">
    <location>
        <begin position="46"/>
        <end position="79"/>
    </location>
</feature>
<dbReference type="Proteomes" id="UP000539642">
    <property type="component" value="Unassembled WGS sequence"/>
</dbReference>
<sequence length="352" mass="38308">MQGLLRHYNPVTAVFVVLSLTALAVSGMRPVFVCNEVITRFIRDGVMVLALIIPITAGMGLNFAIVVGAICAQVGLILAVDYQLGGLESLALIMIVGVALSILLGYLIGLCLNRARGREMITTILIGFLATSMYQLIFMVGYGTIITPRNPEMMLSRGVGIRNMVDLDRFRNLLDSIWVLRFGEIEVPLFMLLVVCFMALGVNYILHTRLGRHFSAVGFSGNRVEALGLDPRLIRIKAIILSTVIACLGHIIFIQNIGMLNVYTAHLNTDIFSCAALLAGGATVTRAKVRHALFGIVLFHTLFVVSPQAGQNLFGNPALGEYFRSFVAYGTIAVALVLNAKNSDKLPRGPWK</sequence>
<dbReference type="EMBL" id="JACHEO010000002">
    <property type="protein sequence ID" value="MBB5347029.1"/>
    <property type="molecule type" value="Genomic_DNA"/>
</dbReference>
<feature type="transmembrane region" description="Helical" evidence="6">
    <location>
        <begin position="187"/>
        <end position="206"/>
    </location>
</feature>
<dbReference type="PANTHER" id="PTHR32196">
    <property type="entry name" value="ABC TRANSPORTER PERMEASE PROTEIN YPHD-RELATED-RELATED"/>
    <property type="match status" value="1"/>
</dbReference>
<evidence type="ECO:0000256" key="2">
    <source>
        <dbReference type="ARBA" id="ARBA00022475"/>
    </source>
</evidence>
<organism evidence="7 8">
    <name type="scientific">Desulfoprunum benzoelyticum</name>
    <dbReference type="NCBI Taxonomy" id="1506996"/>
    <lineage>
        <taxon>Bacteria</taxon>
        <taxon>Pseudomonadati</taxon>
        <taxon>Thermodesulfobacteriota</taxon>
        <taxon>Desulfobulbia</taxon>
        <taxon>Desulfobulbales</taxon>
        <taxon>Desulfobulbaceae</taxon>
        <taxon>Desulfoprunum</taxon>
    </lineage>
</organism>
<evidence type="ECO:0000256" key="3">
    <source>
        <dbReference type="ARBA" id="ARBA00022692"/>
    </source>
</evidence>
<dbReference type="AlphaFoldDB" id="A0A840UZZ3"/>
<evidence type="ECO:0000256" key="1">
    <source>
        <dbReference type="ARBA" id="ARBA00004651"/>
    </source>
</evidence>
<feature type="transmembrane region" description="Helical" evidence="6">
    <location>
        <begin position="91"/>
        <end position="112"/>
    </location>
</feature>
<dbReference type="RefSeq" id="WP_183348411.1">
    <property type="nucleotide sequence ID" value="NZ_JACHEO010000002.1"/>
</dbReference>
<keyword evidence="3 6" id="KW-0812">Transmembrane</keyword>
<feature type="transmembrane region" description="Helical" evidence="6">
    <location>
        <begin position="124"/>
        <end position="145"/>
    </location>
</feature>
<feature type="transmembrane region" description="Helical" evidence="6">
    <location>
        <begin position="12"/>
        <end position="34"/>
    </location>
</feature>
<comment type="caution">
    <text evidence="7">The sequence shown here is derived from an EMBL/GenBank/DDBJ whole genome shotgun (WGS) entry which is preliminary data.</text>
</comment>
<accession>A0A840UZZ3</accession>
<keyword evidence="8" id="KW-1185">Reference proteome</keyword>
<keyword evidence="7" id="KW-0813">Transport</keyword>
<protein>
    <submittedName>
        <fullName evidence="7">Simple sugar transport system permease protein</fullName>
    </submittedName>
</protein>
<keyword evidence="5 6" id="KW-0472">Membrane</keyword>
<comment type="subcellular location">
    <subcellularLocation>
        <location evidence="1">Cell membrane</location>
        <topology evidence="1">Multi-pass membrane protein</topology>
    </subcellularLocation>
</comment>
<evidence type="ECO:0000256" key="5">
    <source>
        <dbReference type="ARBA" id="ARBA00023136"/>
    </source>
</evidence>
<dbReference type="PANTHER" id="PTHR32196:SF15">
    <property type="entry name" value="SUGAR ABC TRANSPORTER PERMEASE PROTEIN"/>
    <property type="match status" value="1"/>
</dbReference>
<evidence type="ECO:0000256" key="4">
    <source>
        <dbReference type="ARBA" id="ARBA00022989"/>
    </source>
</evidence>
<feature type="transmembrane region" description="Helical" evidence="6">
    <location>
        <begin position="263"/>
        <end position="285"/>
    </location>
</feature>
<dbReference type="GO" id="GO:0005886">
    <property type="term" value="C:plasma membrane"/>
    <property type="evidence" value="ECO:0007669"/>
    <property type="project" value="UniProtKB-SubCell"/>
</dbReference>
<name>A0A840UZZ3_9BACT</name>